<gene>
    <name evidence="12" type="ORF">J437_LFUL018695</name>
</gene>
<dbReference type="Gene3D" id="3.10.20.90">
    <property type="entry name" value="Phosphatidylinositol 3-kinase Catalytic Subunit, Chain A, domain 1"/>
    <property type="match status" value="1"/>
</dbReference>
<reference evidence="12" key="2">
    <citation type="submission" date="2017-10" db="EMBL/GenBank/DDBJ databases">
        <title>Ladona fulva Genome sequencing and assembly.</title>
        <authorList>
            <person name="Murali S."/>
            <person name="Richards S."/>
            <person name="Bandaranaike D."/>
            <person name="Bellair M."/>
            <person name="Blankenburg K."/>
            <person name="Chao H."/>
            <person name="Dinh H."/>
            <person name="Doddapaneni H."/>
            <person name="Dugan-Rocha S."/>
            <person name="Elkadiri S."/>
            <person name="Gnanaolivu R."/>
            <person name="Hernandez B."/>
            <person name="Skinner E."/>
            <person name="Javaid M."/>
            <person name="Lee S."/>
            <person name="Li M."/>
            <person name="Ming W."/>
            <person name="Munidasa M."/>
            <person name="Muniz J."/>
            <person name="Nguyen L."/>
            <person name="Hughes D."/>
            <person name="Osuji N."/>
            <person name="Pu L.-L."/>
            <person name="Puazo M."/>
            <person name="Qu C."/>
            <person name="Quiroz J."/>
            <person name="Raj R."/>
            <person name="Weissenberger G."/>
            <person name="Xin Y."/>
            <person name="Zou X."/>
            <person name="Han Y."/>
            <person name="Worley K."/>
            <person name="Muzny D."/>
            <person name="Gibbs R."/>
        </authorList>
    </citation>
    <scope>NUCLEOTIDE SEQUENCE</scope>
    <source>
        <strain evidence="12">Sampled in the wild</strain>
    </source>
</reference>
<dbReference type="OrthoDB" id="10013850at2759"/>
<evidence type="ECO:0000256" key="9">
    <source>
        <dbReference type="SAM" id="Coils"/>
    </source>
</evidence>
<evidence type="ECO:0000313" key="12">
    <source>
        <dbReference type="EMBL" id="KAG8238785.1"/>
    </source>
</evidence>
<keyword evidence="7 8" id="KW-0067">ATP-binding</keyword>
<dbReference type="PANTHER" id="PTHR22969:SF15">
    <property type="entry name" value="FI05319P"/>
    <property type="match status" value="1"/>
</dbReference>
<feature type="compositionally biased region" description="Gly residues" evidence="10">
    <location>
        <begin position="477"/>
        <end position="488"/>
    </location>
</feature>
<comment type="caution">
    <text evidence="12">The sequence shown here is derived from an EMBL/GenBank/DDBJ whole genome shotgun (WGS) entry which is preliminary data.</text>
</comment>
<comment type="subcellular location">
    <subcellularLocation>
        <location evidence="1">Cytoplasm</location>
    </subcellularLocation>
</comment>
<keyword evidence="2" id="KW-0963">Cytoplasm</keyword>
<evidence type="ECO:0000256" key="5">
    <source>
        <dbReference type="ARBA" id="ARBA00022741"/>
    </source>
</evidence>
<evidence type="ECO:0000256" key="6">
    <source>
        <dbReference type="ARBA" id="ARBA00022777"/>
    </source>
</evidence>
<dbReference type="PROSITE" id="PS00107">
    <property type="entry name" value="PROTEIN_KINASE_ATP"/>
    <property type="match status" value="1"/>
</dbReference>
<evidence type="ECO:0000256" key="10">
    <source>
        <dbReference type="SAM" id="MobiDB-lite"/>
    </source>
</evidence>
<dbReference type="Pfam" id="PF00069">
    <property type="entry name" value="Pkinase"/>
    <property type="match status" value="1"/>
</dbReference>
<keyword evidence="4" id="KW-0808">Transferase</keyword>
<dbReference type="SMART" id="SM00220">
    <property type="entry name" value="S_TKc"/>
    <property type="match status" value="1"/>
</dbReference>
<dbReference type="Proteomes" id="UP000792457">
    <property type="component" value="Unassembled WGS sequence"/>
</dbReference>
<feature type="coiled-coil region" evidence="9">
    <location>
        <begin position="593"/>
        <end position="620"/>
    </location>
</feature>
<dbReference type="PROSITE" id="PS50011">
    <property type="entry name" value="PROTEIN_KINASE_DOM"/>
    <property type="match status" value="1"/>
</dbReference>
<dbReference type="InterPro" id="IPR000719">
    <property type="entry name" value="Prot_kinase_dom"/>
</dbReference>
<evidence type="ECO:0000259" key="11">
    <source>
        <dbReference type="PROSITE" id="PS50011"/>
    </source>
</evidence>
<dbReference type="InterPro" id="IPR029071">
    <property type="entry name" value="Ubiquitin-like_domsf"/>
</dbReference>
<dbReference type="EMBL" id="KZ309435">
    <property type="protein sequence ID" value="KAG8238785.1"/>
    <property type="molecule type" value="Genomic_DNA"/>
</dbReference>
<evidence type="ECO:0000256" key="8">
    <source>
        <dbReference type="PROSITE-ProRule" id="PRU10141"/>
    </source>
</evidence>
<dbReference type="GO" id="GO:0004674">
    <property type="term" value="F:protein serine/threonine kinase activity"/>
    <property type="evidence" value="ECO:0007669"/>
    <property type="project" value="UniProtKB-KW"/>
</dbReference>
<protein>
    <recommendedName>
        <fullName evidence="11">Protein kinase domain-containing protein</fullName>
    </recommendedName>
</protein>
<organism evidence="12 13">
    <name type="scientific">Ladona fulva</name>
    <name type="common">Scarce chaser dragonfly</name>
    <name type="synonym">Libellula fulva</name>
    <dbReference type="NCBI Taxonomy" id="123851"/>
    <lineage>
        <taxon>Eukaryota</taxon>
        <taxon>Metazoa</taxon>
        <taxon>Ecdysozoa</taxon>
        <taxon>Arthropoda</taxon>
        <taxon>Hexapoda</taxon>
        <taxon>Insecta</taxon>
        <taxon>Pterygota</taxon>
        <taxon>Palaeoptera</taxon>
        <taxon>Odonata</taxon>
        <taxon>Epiprocta</taxon>
        <taxon>Anisoptera</taxon>
        <taxon>Libelluloidea</taxon>
        <taxon>Libellulidae</taxon>
        <taxon>Ladona</taxon>
    </lineage>
</organism>
<feature type="compositionally biased region" description="Gly residues" evidence="10">
    <location>
        <begin position="231"/>
        <end position="248"/>
    </location>
</feature>
<dbReference type="GO" id="GO:0005737">
    <property type="term" value="C:cytoplasm"/>
    <property type="evidence" value="ECO:0007669"/>
    <property type="project" value="UniProtKB-SubCell"/>
</dbReference>
<dbReference type="SUPFAM" id="SSF56112">
    <property type="entry name" value="Protein kinase-like (PK-like)"/>
    <property type="match status" value="1"/>
</dbReference>
<keyword evidence="5 8" id="KW-0547">Nucleotide-binding</keyword>
<proteinExistence type="predicted"/>
<evidence type="ECO:0000256" key="3">
    <source>
        <dbReference type="ARBA" id="ARBA00022527"/>
    </source>
</evidence>
<feature type="binding site" evidence="8">
    <location>
        <position position="42"/>
    </location>
    <ligand>
        <name>ATP</name>
        <dbReference type="ChEBI" id="CHEBI:30616"/>
    </ligand>
</feature>
<evidence type="ECO:0000256" key="4">
    <source>
        <dbReference type="ARBA" id="ARBA00022679"/>
    </source>
</evidence>
<feature type="domain" description="Protein kinase" evidence="11">
    <location>
        <begin position="13"/>
        <end position="390"/>
    </location>
</feature>
<dbReference type="InterPro" id="IPR041309">
    <property type="entry name" value="TBK1_CC1"/>
</dbReference>
<evidence type="ECO:0000256" key="7">
    <source>
        <dbReference type="ARBA" id="ARBA00022840"/>
    </source>
</evidence>
<dbReference type="PANTHER" id="PTHR22969">
    <property type="entry name" value="IKB KINASE"/>
    <property type="match status" value="1"/>
</dbReference>
<dbReference type="InterPro" id="IPR051180">
    <property type="entry name" value="IKK"/>
</dbReference>
<accession>A0A8K0KS55</accession>
<reference evidence="12" key="1">
    <citation type="submission" date="2013-04" db="EMBL/GenBank/DDBJ databases">
        <authorList>
            <person name="Qu J."/>
            <person name="Murali S.C."/>
            <person name="Bandaranaike D."/>
            <person name="Bellair M."/>
            <person name="Blankenburg K."/>
            <person name="Chao H."/>
            <person name="Dinh H."/>
            <person name="Doddapaneni H."/>
            <person name="Downs B."/>
            <person name="Dugan-Rocha S."/>
            <person name="Elkadiri S."/>
            <person name="Gnanaolivu R.D."/>
            <person name="Hernandez B."/>
            <person name="Javaid M."/>
            <person name="Jayaseelan J.C."/>
            <person name="Lee S."/>
            <person name="Li M."/>
            <person name="Ming W."/>
            <person name="Munidasa M."/>
            <person name="Muniz J."/>
            <person name="Nguyen L."/>
            <person name="Ongeri F."/>
            <person name="Osuji N."/>
            <person name="Pu L.-L."/>
            <person name="Puazo M."/>
            <person name="Qu C."/>
            <person name="Quiroz J."/>
            <person name="Raj R."/>
            <person name="Weissenberger G."/>
            <person name="Xin Y."/>
            <person name="Zou X."/>
            <person name="Han Y."/>
            <person name="Richards S."/>
            <person name="Worley K."/>
            <person name="Muzny D."/>
            <person name="Gibbs R."/>
        </authorList>
    </citation>
    <scope>NUCLEOTIDE SEQUENCE</scope>
    <source>
        <strain evidence="12">Sampled in the wild</strain>
    </source>
</reference>
<dbReference type="Gene3D" id="1.20.1270.420">
    <property type="match status" value="1"/>
</dbReference>
<dbReference type="InterPro" id="IPR017441">
    <property type="entry name" value="Protein_kinase_ATP_BS"/>
</dbReference>
<keyword evidence="6" id="KW-0418">Kinase</keyword>
<dbReference type="Pfam" id="PF18394">
    <property type="entry name" value="TBK1_CCD1"/>
    <property type="match status" value="1"/>
</dbReference>
<feature type="region of interest" description="Disordered" evidence="10">
    <location>
        <begin position="229"/>
        <end position="253"/>
    </location>
</feature>
<keyword evidence="9" id="KW-0175">Coiled coil</keyword>
<sequence>MGSFLRGSANYVWSTTCVLGKGATGAVYQGVDRRTGEAVAVKAFNALSQLRPAAVQAREFEVLRKVDHENVVRLLAIEEEEGEPVSKVCKPIMTQNPLELRFRKFYYALVFACIEQVIVMELCTGGSLFNMLDDPENAYGLPEDEFLLVLEHVTAGMKHLRDHNLVHRDLKPGNIMRFITEEGKAVYKLTDFGAARELEEGQQFVSLYGTEEYLHPDMYERAVLRWQQQGGPQGHGVGSSRGALGGSSGSSSSSRKAFGATVKIFHLHELLFDMKIFVDLWSMGVTLYHVATGQLPFRPWGGRRNRETMHYITTRKASGVVWGAQSSKGGPIEWGRSLPPHCPCCRGLRRLLTPLLAGLLEASPQRMWTFEKYFSQVTALLSHQRIHIFYGNGAHELRLYLRSDSTFADLRAALTEETGILPSAQLLLYKDKEFLPREGDITPISRLPLTSPDSSRTLILFSKEDNEVEPRRRGPWSDGGPGGDGGELPVGSGLEERLCFPTFPAAVAVDADASIAKAACVAAHEWRRRVESLGAVARGATRGAEALASVVSLAVSLAEDEGRSAMEDATVAVQRASGAAGWAAALHRDDLRASRGEEKARELERKVRSLCAAATNLRARVGAGGHGTVLATEFSGGSGAALSALENGTVTARAASLVGRLREAWAQLLRDCAARTLSHNDETFHWLERVKARRVASAIATLGAGAEAAGSLSCERLADQLKVSLTALLQAGILKRDLESYRAELGVVVRRAMTLEEILREEISSRASPIPGIAPTDNENSIDASASVGGDEVSAVATSDGSLHLETDNSAPAIIKEIESNRGESPKFHLDLVKNVMTMKQLQEEVLRVIGENSDFVKYLDNLSFDDLDHDNAKSEDPVGVVCRE</sequence>
<dbReference type="FunFam" id="3.30.200.20:FF:000106">
    <property type="entry name" value="serine/threonine-protein kinase TBK1 isoform X1"/>
    <property type="match status" value="1"/>
</dbReference>
<dbReference type="Gene3D" id="3.30.200.20">
    <property type="entry name" value="Phosphorylase Kinase, domain 1"/>
    <property type="match status" value="1"/>
</dbReference>
<name>A0A8K0KS55_LADFU</name>
<dbReference type="SUPFAM" id="SSF54236">
    <property type="entry name" value="Ubiquitin-like"/>
    <property type="match status" value="1"/>
</dbReference>
<dbReference type="Gene3D" id="1.10.510.10">
    <property type="entry name" value="Transferase(Phosphotransferase) domain 1"/>
    <property type="match status" value="1"/>
</dbReference>
<evidence type="ECO:0000256" key="2">
    <source>
        <dbReference type="ARBA" id="ARBA00022490"/>
    </source>
</evidence>
<evidence type="ECO:0000313" key="13">
    <source>
        <dbReference type="Proteomes" id="UP000792457"/>
    </source>
</evidence>
<feature type="region of interest" description="Disordered" evidence="10">
    <location>
        <begin position="466"/>
        <end position="490"/>
    </location>
</feature>
<dbReference type="AlphaFoldDB" id="A0A8K0KS55"/>
<keyword evidence="3" id="KW-0723">Serine/threonine-protein kinase</keyword>
<evidence type="ECO:0000256" key="1">
    <source>
        <dbReference type="ARBA" id="ARBA00004496"/>
    </source>
</evidence>
<dbReference type="InterPro" id="IPR011009">
    <property type="entry name" value="Kinase-like_dom_sf"/>
</dbReference>
<keyword evidence="13" id="KW-1185">Reference proteome</keyword>
<dbReference type="GO" id="GO:0005524">
    <property type="term" value="F:ATP binding"/>
    <property type="evidence" value="ECO:0007669"/>
    <property type="project" value="UniProtKB-UniRule"/>
</dbReference>